<dbReference type="AlphaFoldDB" id="A0A822Z3A4"/>
<evidence type="ECO:0000256" key="16">
    <source>
        <dbReference type="RuleBase" id="RU000304"/>
    </source>
</evidence>
<dbReference type="GO" id="GO:0005886">
    <property type="term" value="C:plasma membrane"/>
    <property type="evidence" value="ECO:0007669"/>
    <property type="project" value="UniProtKB-SubCell"/>
</dbReference>
<dbReference type="PROSITE" id="PS50011">
    <property type="entry name" value="PROTEIN_KINASE_DOM"/>
    <property type="match status" value="1"/>
</dbReference>
<dbReference type="GO" id="GO:0002229">
    <property type="term" value="P:defense response to oomycetes"/>
    <property type="evidence" value="ECO:0007669"/>
    <property type="project" value="UniProtKB-ARBA"/>
</dbReference>
<keyword evidence="20" id="KW-1185">Reference proteome</keyword>
<keyword evidence="7" id="KW-0732">Signal</keyword>
<dbReference type="PROSITE" id="PS00107">
    <property type="entry name" value="PROTEIN_KINASE_ATP"/>
    <property type="match status" value="1"/>
</dbReference>
<comment type="caution">
    <text evidence="19">The sequence shown here is derived from an EMBL/GenBank/DDBJ whole genome shotgun (WGS) entry which is preliminary data.</text>
</comment>
<dbReference type="InterPro" id="IPR008271">
    <property type="entry name" value="Ser/Thr_kinase_AS"/>
</dbReference>
<keyword evidence="13" id="KW-0675">Receptor</keyword>
<keyword evidence="6" id="KW-0812">Transmembrane</keyword>
<dbReference type="InterPro" id="IPR011009">
    <property type="entry name" value="Kinase-like_dom_sf"/>
</dbReference>
<proteinExistence type="inferred from homology"/>
<evidence type="ECO:0000256" key="4">
    <source>
        <dbReference type="ARBA" id="ARBA00022475"/>
    </source>
</evidence>
<keyword evidence="8 15" id="KW-0547">Nucleotide-binding</keyword>
<dbReference type="FunFam" id="3.30.200.20:FF:000168">
    <property type="entry name" value="L-type lectin-domain containing receptor kinase IX.1"/>
    <property type="match status" value="1"/>
</dbReference>
<evidence type="ECO:0000256" key="1">
    <source>
        <dbReference type="ARBA" id="ARBA00004251"/>
    </source>
</evidence>
<evidence type="ECO:0000313" key="19">
    <source>
        <dbReference type="EMBL" id="DAD40884.1"/>
    </source>
</evidence>
<evidence type="ECO:0000256" key="9">
    <source>
        <dbReference type="ARBA" id="ARBA00022777"/>
    </source>
</evidence>
<evidence type="ECO:0000256" key="15">
    <source>
        <dbReference type="PROSITE-ProRule" id="PRU10141"/>
    </source>
</evidence>
<comment type="similarity">
    <text evidence="16">Belongs to the protein kinase superfamily.</text>
</comment>
<keyword evidence="11" id="KW-1133">Transmembrane helix</keyword>
<dbReference type="Gene3D" id="1.10.510.10">
    <property type="entry name" value="Transferase(Phosphotransferase) domain 1"/>
    <property type="match status" value="1"/>
</dbReference>
<dbReference type="FunFam" id="1.10.510.10:FF:000240">
    <property type="entry name" value="Lectin-domain containing receptor kinase A4.3"/>
    <property type="match status" value="1"/>
</dbReference>
<dbReference type="GO" id="GO:0005524">
    <property type="term" value="F:ATP binding"/>
    <property type="evidence" value="ECO:0007669"/>
    <property type="project" value="UniProtKB-UniRule"/>
</dbReference>
<evidence type="ECO:0000256" key="7">
    <source>
        <dbReference type="ARBA" id="ARBA00022729"/>
    </source>
</evidence>
<evidence type="ECO:0000256" key="8">
    <source>
        <dbReference type="ARBA" id="ARBA00022741"/>
    </source>
</evidence>
<comment type="subcellular location">
    <subcellularLocation>
        <location evidence="1">Cell membrane</location>
        <topology evidence="1">Single-pass type I membrane protein</topology>
    </subcellularLocation>
</comment>
<comment type="similarity">
    <text evidence="2">In the N-terminal section; belongs to the leguminous lectin family.</text>
</comment>
<feature type="region of interest" description="Disordered" evidence="17">
    <location>
        <begin position="397"/>
        <end position="437"/>
    </location>
</feature>
<evidence type="ECO:0000256" key="13">
    <source>
        <dbReference type="ARBA" id="ARBA00023170"/>
    </source>
</evidence>
<name>A0A822Z3A4_NELNU</name>
<dbReference type="PANTHER" id="PTHR27007">
    <property type="match status" value="1"/>
</dbReference>
<evidence type="ECO:0000256" key="10">
    <source>
        <dbReference type="ARBA" id="ARBA00022840"/>
    </source>
</evidence>
<dbReference type="Proteomes" id="UP000607653">
    <property type="component" value="Unassembled WGS sequence"/>
</dbReference>
<feature type="domain" description="Protein kinase" evidence="18">
    <location>
        <begin position="57"/>
        <end position="336"/>
    </location>
</feature>
<feature type="binding site" evidence="15">
    <location>
        <position position="86"/>
    </location>
    <ligand>
        <name>ATP</name>
        <dbReference type="ChEBI" id="CHEBI:30616"/>
    </ligand>
</feature>
<reference evidence="19 20" key="1">
    <citation type="journal article" date="2020" name="Mol. Biol. Evol.">
        <title>Distinct Expression and Methylation Patterns for Genes with Different Fates following a Single Whole-Genome Duplication in Flowering Plants.</title>
        <authorList>
            <person name="Shi T."/>
            <person name="Rahmani R.S."/>
            <person name="Gugger P.F."/>
            <person name="Wang M."/>
            <person name="Li H."/>
            <person name="Zhang Y."/>
            <person name="Li Z."/>
            <person name="Wang Q."/>
            <person name="Van de Peer Y."/>
            <person name="Marchal K."/>
            <person name="Chen J."/>
        </authorList>
    </citation>
    <scope>NUCLEOTIDE SEQUENCE [LARGE SCALE GENOMIC DNA]</scope>
    <source>
        <tissue evidence="19">Leaf</tissue>
    </source>
</reference>
<keyword evidence="16" id="KW-0723">Serine/threonine-protein kinase</keyword>
<evidence type="ECO:0000256" key="3">
    <source>
        <dbReference type="ARBA" id="ARBA00010217"/>
    </source>
</evidence>
<evidence type="ECO:0000256" key="12">
    <source>
        <dbReference type="ARBA" id="ARBA00023136"/>
    </source>
</evidence>
<organism evidence="19 20">
    <name type="scientific">Nelumbo nucifera</name>
    <name type="common">Sacred lotus</name>
    <dbReference type="NCBI Taxonomy" id="4432"/>
    <lineage>
        <taxon>Eukaryota</taxon>
        <taxon>Viridiplantae</taxon>
        <taxon>Streptophyta</taxon>
        <taxon>Embryophyta</taxon>
        <taxon>Tracheophyta</taxon>
        <taxon>Spermatophyta</taxon>
        <taxon>Magnoliopsida</taxon>
        <taxon>Proteales</taxon>
        <taxon>Nelumbonaceae</taxon>
        <taxon>Nelumbo</taxon>
    </lineage>
</organism>
<dbReference type="GO" id="GO:0004674">
    <property type="term" value="F:protein serine/threonine kinase activity"/>
    <property type="evidence" value="ECO:0007669"/>
    <property type="project" value="UniProtKB-KW"/>
</dbReference>
<gene>
    <name evidence="19" type="ORF">HUJ06_015207</name>
</gene>
<dbReference type="SMART" id="SM00220">
    <property type="entry name" value="S_TKc"/>
    <property type="match status" value="1"/>
</dbReference>
<protein>
    <recommendedName>
        <fullName evidence="18">Protein kinase domain-containing protein</fullName>
    </recommendedName>
</protein>
<feature type="compositionally biased region" description="Polar residues" evidence="17">
    <location>
        <begin position="423"/>
        <end position="437"/>
    </location>
</feature>
<dbReference type="InterPro" id="IPR050528">
    <property type="entry name" value="L-type_Lectin-RKs"/>
</dbReference>
<evidence type="ECO:0000256" key="6">
    <source>
        <dbReference type="ARBA" id="ARBA00022692"/>
    </source>
</evidence>
<evidence type="ECO:0000256" key="17">
    <source>
        <dbReference type="SAM" id="MobiDB-lite"/>
    </source>
</evidence>
<dbReference type="CDD" id="cd14066">
    <property type="entry name" value="STKc_IRAK"/>
    <property type="match status" value="1"/>
</dbReference>
<dbReference type="Pfam" id="PF00069">
    <property type="entry name" value="Pkinase"/>
    <property type="match status" value="1"/>
</dbReference>
<dbReference type="InterPro" id="IPR000719">
    <property type="entry name" value="Prot_kinase_dom"/>
</dbReference>
<accession>A0A822Z3A4</accession>
<keyword evidence="12" id="KW-0472">Membrane</keyword>
<dbReference type="EMBL" id="DUZY01000005">
    <property type="protein sequence ID" value="DAD40884.1"/>
    <property type="molecule type" value="Genomic_DNA"/>
</dbReference>
<evidence type="ECO:0000256" key="11">
    <source>
        <dbReference type="ARBA" id="ARBA00022989"/>
    </source>
</evidence>
<evidence type="ECO:0000259" key="18">
    <source>
        <dbReference type="PROSITE" id="PS50011"/>
    </source>
</evidence>
<evidence type="ECO:0000256" key="5">
    <source>
        <dbReference type="ARBA" id="ARBA00022679"/>
    </source>
</evidence>
<evidence type="ECO:0000256" key="2">
    <source>
        <dbReference type="ARBA" id="ARBA00008536"/>
    </source>
</evidence>
<evidence type="ECO:0000256" key="14">
    <source>
        <dbReference type="ARBA" id="ARBA00023180"/>
    </source>
</evidence>
<keyword evidence="5" id="KW-0808">Transferase</keyword>
<evidence type="ECO:0000313" key="20">
    <source>
        <dbReference type="Proteomes" id="UP000607653"/>
    </source>
</evidence>
<sequence length="437" mass="49389">MGCMGVGWFLLWMKRGKERREGDEDMVLDDSVNDEFEKGTGPKRFSYGELARATSKFLEERKLGEGGFGGVYRGFLRDLNLDVAVKRVSKNSKQGIKEYMAEVKIISRLRHKNLVQLVGWCHQRNELILVYEYMPNGSLDSYLFKQKGLLSWDSRYKIALGLASALFYLHEGWEQCVLHRDIKSSNVMLDSSFNAKLGDFGLAKLVDHEQLSQTTVPAGTMGYMAPEYCTSGKASKESDVYSFGIVALEIACGRRSVELKFEEGKMMLVEWVWELYGRGKVLEAIDPRLRDMSYDEEQVECLMIVGLWCAHPDHHSRPSMRQVMHVLSFEASLPTLPSNMPVPTYYSPASACFLSNITSSFDVSNTERVRTKSSFNSCTTDDSSRLTTASAASSDAFLLNPRRHGHGRKEQSVNGGDFHGEQMDQTMPNTPWSDYII</sequence>
<keyword evidence="4" id="KW-1003">Cell membrane</keyword>
<dbReference type="SUPFAM" id="SSF56112">
    <property type="entry name" value="Protein kinase-like (PK-like)"/>
    <property type="match status" value="1"/>
</dbReference>
<keyword evidence="14" id="KW-0325">Glycoprotein</keyword>
<dbReference type="Gene3D" id="3.30.200.20">
    <property type="entry name" value="Phosphorylase Kinase, domain 1"/>
    <property type="match status" value="1"/>
</dbReference>
<dbReference type="PROSITE" id="PS00108">
    <property type="entry name" value="PROTEIN_KINASE_ST"/>
    <property type="match status" value="1"/>
</dbReference>
<keyword evidence="9" id="KW-0418">Kinase</keyword>
<keyword evidence="10 15" id="KW-0067">ATP-binding</keyword>
<dbReference type="InterPro" id="IPR017441">
    <property type="entry name" value="Protein_kinase_ATP_BS"/>
</dbReference>
<comment type="similarity">
    <text evidence="3">In the C-terminal section; belongs to the protein kinase superfamily. Ser/Thr protein kinase family.</text>
</comment>